<feature type="region of interest" description="Disordered" evidence="2">
    <location>
        <begin position="165"/>
        <end position="244"/>
    </location>
</feature>
<feature type="region of interest" description="Disordered" evidence="2">
    <location>
        <begin position="74"/>
        <end position="112"/>
    </location>
</feature>
<feature type="domain" description="RRM" evidence="3">
    <location>
        <begin position="1"/>
        <end position="71"/>
    </location>
</feature>
<protein>
    <submittedName>
        <fullName evidence="4">Serine/arginine-rich splicing factor 4</fullName>
    </submittedName>
</protein>
<dbReference type="InterPro" id="IPR035979">
    <property type="entry name" value="RBD_domain_sf"/>
</dbReference>
<evidence type="ECO:0000256" key="2">
    <source>
        <dbReference type="SAM" id="MobiDB-lite"/>
    </source>
</evidence>
<comment type="caution">
    <text evidence="4">The sequence shown here is derived from an EMBL/GenBank/DDBJ whole genome shotgun (WGS) entry which is preliminary data.</text>
</comment>
<keyword evidence="5" id="KW-1185">Reference proteome</keyword>
<gene>
    <name evidence="4" type="ORF">CTI12_AA490600</name>
</gene>
<accession>A0A2U1LHI6</accession>
<dbReference type="Proteomes" id="UP000245207">
    <property type="component" value="Unassembled WGS sequence"/>
</dbReference>
<dbReference type="STRING" id="35608.A0A2U1LHI6"/>
<keyword evidence="1" id="KW-0694">RNA-binding</keyword>
<dbReference type="SUPFAM" id="SSF54928">
    <property type="entry name" value="RNA-binding domain, RBD"/>
    <property type="match status" value="1"/>
</dbReference>
<dbReference type="SMART" id="SM00360">
    <property type="entry name" value="RRM"/>
    <property type="match status" value="1"/>
</dbReference>
<feature type="compositionally biased region" description="Basic and acidic residues" evidence="2">
    <location>
        <begin position="165"/>
        <end position="184"/>
    </location>
</feature>
<dbReference type="InterPro" id="IPR000504">
    <property type="entry name" value="RRM_dom"/>
</dbReference>
<dbReference type="InterPro" id="IPR012677">
    <property type="entry name" value="Nucleotide-bd_a/b_plait_sf"/>
</dbReference>
<feature type="compositionally biased region" description="Polar residues" evidence="2">
    <location>
        <begin position="195"/>
        <end position="237"/>
    </location>
</feature>
<proteinExistence type="predicted"/>
<feature type="compositionally biased region" description="Basic and acidic residues" evidence="2">
    <location>
        <begin position="85"/>
        <end position="107"/>
    </location>
</feature>
<dbReference type="PANTHER" id="PTHR48038:SF2">
    <property type="entry name" value="OS02G0536400 PROTEIN"/>
    <property type="match status" value="1"/>
</dbReference>
<dbReference type="EMBL" id="PKPP01009346">
    <property type="protein sequence ID" value="PWA48475.1"/>
    <property type="molecule type" value="Genomic_DNA"/>
</dbReference>
<dbReference type="Pfam" id="PF00076">
    <property type="entry name" value="RRM_1"/>
    <property type="match status" value="1"/>
</dbReference>
<dbReference type="PROSITE" id="PS50102">
    <property type="entry name" value="RRM"/>
    <property type="match status" value="1"/>
</dbReference>
<dbReference type="GO" id="GO:0003723">
    <property type="term" value="F:RNA binding"/>
    <property type="evidence" value="ECO:0007669"/>
    <property type="project" value="UniProtKB-UniRule"/>
</dbReference>
<dbReference type="AlphaFoldDB" id="A0A2U1LHI6"/>
<reference evidence="4 5" key="1">
    <citation type="journal article" date="2018" name="Mol. Plant">
        <title>The genome of Artemisia annua provides insight into the evolution of Asteraceae family and artemisinin biosynthesis.</title>
        <authorList>
            <person name="Shen Q."/>
            <person name="Zhang L."/>
            <person name="Liao Z."/>
            <person name="Wang S."/>
            <person name="Yan T."/>
            <person name="Shi P."/>
            <person name="Liu M."/>
            <person name="Fu X."/>
            <person name="Pan Q."/>
            <person name="Wang Y."/>
            <person name="Lv Z."/>
            <person name="Lu X."/>
            <person name="Zhang F."/>
            <person name="Jiang W."/>
            <person name="Ma Y."/>
            <person name="Chen M."/>
            <person name="Hao X."/>
            <person name="Li L."/>
            <person name="Tang Y."/>
            <person name="Lv G."/>
            <person name="Zhou Y."/>
            <person name="Sun X."/>
            <person name="Brodelius P.E."/>
            <person name="Rose J.K.C."/>
            <person name="Tang K."/>
        </authorList>
    </citation>
    <scope>NUCLEOTIDE SEQUENCE [LARGE SCALE GENOMIC DNA]</scope>
    <source>
        <strain evidence="5">cv. Huhao1</strain>
        <tissue evidence="4">Leaf</tissue>
    </source>
</reference>
<dbReference type="OrthoDB" id="5970at2759"/>
<evidence type="ECO:0000256" key="1">
    <source>
        <dbReference type="PROSITE-ProRule" id="PRU00176"/>
    </source>
</evidence>
<evidence type="ECO:0000259" key="3">
    <source>
        <dbReference type="PROSITE" id="PS50102"/>
    </source>
</evidence>
<organism evidence="4 5">
    <name type="scientific">Artemisia annua</name>
    <name type="common">Sweet wormwood</name>
    <dbReference type="NCBI Taxonomy" id="35608"/>
    <lineage>
        <taxon>Eukaryota</taxon>
        <taxon>Viridiplantae</taxon>
        <taxon>Streptophyta</taxon>
        <taxon>Embryophyta</taxon>
        <taxon>Tracheophyta</taxon>
        <taxon>Spermatophyta</taxon>
        <taxon>Magnoliopsida</taxon>
        <taxon>eudicotyledons</taxon>
        <taxon>Gunneridae</taxon>
        <taxon>Pentapetalae</taxon>
        <taxon>asterids</taxon>
        <taxon>campanulids</taxon>
        <taxon>Asterales</taxon>
        <taxon>Asteraceae</taxon>
        <taxon>Asteroideae</taxon>
        <taxon>Anthemideae</taxon>
        <taxon>Artemisiinae</taxon>
        <taxon>Artemisia</taxon>
    </lineage>
</organism>
<dbReference type="Gene3D" id="3.30.70.330">
    <property type="match status" value="1"/>
</dbReference>
<evidence type="ECO:0000313" key="5">
    <source>
        <dbReference type="Proteomes" id="UP000245207"/>
    </source>
</evidence>
<feature type="compositionally biased region" description="Basic residues" evidence="2">
    <location>
        <begin position="185"/>
        <end position="194"/>
    </location>
</feature>
<evidence type="ECO:0000313" key="4">
    <source>
        <dbReference type="EMBL" id="PWA48475.1"/>
    </source>
</evidence>
<name>A0A2U1LHI6_ARTAN</name>
<sequence length="379" mass="43648">MSLYIGNIPFGACKDGFERVFQRFGRCNVRVRENARFGFVQYDDPVDAERALKTLSGRICGGLSTLEWSKTQRPRIGRSSYGSNTRKENYANRNLSLDRQDDSRTDYKNPVSEENLRKIDYEARGRDQYSRDDATTRSYRGDYWKIHCLTRTDYSTADNRHIGSRGREYEKMKRIRESESPERYRAKKLMRRQTRSTSLSDKSKSATRFASNSNVRSRSPHTGSTSSGQRSAPSSELQSDENDCLTKATSLQQKEVQIKTAQLDIMARKKLLENGCLEVSEADSKSHKIAKSMSMTSEEMLMISKHYGLEQPEVVDEDISAESFFGCGRLWPWEVVYYRRLKKGPITTKNYAQRLSQNKEFGIVDKYVRSSSGWGEKDD</sequence>
<dbReference type="CDD" id="cd00590">
    <property type="entry name" value="RRM_SF"/>
    <property type="match status" value="1"/>
</dbReference>
<dbReference type="PANTHER" id="PTHR48038">
    <property type="entry name" value="RIBONUCLEOPROTEIN RB97D"/>
    <property type="match status" value="1"/>
</dbReference>